<dbReference type="PROSITE" id="PS00463">
    <property type="entry name" value="ZN2_CY6_FUNGAL_1"/>
    <property type="match status" value="1"/>
</dbReference>
<keyword evidence="3" id="KW-0238">DNA-binding</keyword>
<dbReference type="SMART" id="SM00906">
    <property type="entry name" value="Fungal_trans"/>
    <property type="match status" value="1"/>
</dbReference>
<accession>A0ABR1TND1</accession>
<protein>
    <recommendedName>
        <fullName evidence="6">Zn(2)-C6 fungal-type domain-containing protein</fullName>
    </recommendedName>
</protein>
<reference evidence="7 8" key="1">
    <citation type="submission" date="2023-01" db="EMBL/GenBank/DDBJ databases">
        <title>Analysis of 21 Apiospora genomes using comparative genomics revels a genus with tremendous synthesis potential of carbohydrate active enzymes and secondary metabolites.</title>
        <authorList>
            <person name="Sorensen T."/>
        </authorList>
    </citation>
    <scope>NUCLEOTIDE SEQUENCE [LARGE SCALE GENOMIC DNA]</scope>
    <source>
        <strain evidence="7 8">CBS 83171</strain>
    </source>
</reference>
<sequence length="630" mass="70469">MGDDPSEPAEKVLKRKRITQACNSCRAKKSKCDGKAPVCGRCAGYSYHCTWGDQAQQNPATPAALQHLSPSASGMERFREVRAVYDQLVQSVCLQIPKESRARVLNCLAIVQARSPRYLGEISDVHFCHVVTQIAKLGDGGDAVGDIDNYDPDHLPDRCPPPTMLHDLPEPAEMDGELQTYFSTIHFAYPFVSKASFSSRLEPLRAEGDPSGVAPSWLSLFYSILAIGAYYNSFRQDQRPAEIPHQRLFQQSLAWYEYESQERSVTQIAALLAQCFYLLATSQIERCWVSLGLAIRLGQSIGLHTSMERHSRSGAAAVADDGTHADSFEMRSRLWYCMYVLDRLLALQLGRPAAISDHDCHVPIPTRLADLEADDDDDDDEVTPRRRRRRCFSSIIGRVLRETYHPRRGITDSLESTRSCDRLLLAWKDKLPRFLRFDAGHAFEKSVTFKRQRNMLAIKFHHLRTLIHRPYLCYPHLSSQKAQLAVVAAVAPDQLARIRAYGATCALEAQAIIHLLHHVARPADIVIDYPWWQMISCLVCAGSVLVLAGAFFHGGDDDEHLNTTTTYCGTAAALGEDVETCVQVLHELSRHSHGAKLASRMMKNIRARGARISAARLPSIPPSPCRTQQQ</sequence>
<evidence type="ECO:0000256" key="5">
    <source>
        <dbReference type="ARBA" id="ARBA00023242"/>
    </source>
</evidence>
<keyword evidence="8" id="KW-1185">Reference proteome</keyword>
<keyword evidence="4" id="KW-0804">Transcription</keyword>
<evidence type="ECO:0000256" key="2">
    <source>
        <dbReference type="ARBA" id="ARBA00023015"/>
    </source>
</evidence>
<dbReference type="Proteomes" id="UP001446871">
    <property type="component" value="Unassembled WGS sequence"/>
</dbReference>
<dbReference type="InterPro" id="IPR036864">
    <property type="entry name" value="Zn2-C6_fun-type_DNA-bd_sf"/>
</dbReference>
<keyword evidence="5" id="KW-0539">Nucleus</keyword>
<dbReference type="PROSITE" id="PS50048">
    <property type="entry name" value="ZN2_CY6_FUNGAL_2"/>
    <property type="match status" value="1"/>
</dbReference>
<dbReference type="InterPro" id="IPR001138">
    <property type="entry name" value="Zn2Cys6_DnaBD"/>
</dbReference>
<dbReference type="InterPro" id="IPR051127">
    <property type="entry name" value="Fungal_SecMet_Regulators"/>
</dbReference>
<dbReference type="EMBL" id="JAQQWM010000009">
    <property type="protein sequence ID" value="KAK8048107.1"/>
    <property type="molecule type" value="Genomic_DNA"/>
</dbReference>
<proteinExistence type="predicted"/>
<dbReference type="SUPFAM" id="SSF57701">
    <property type="entry name" value="Zn2/Cys6 DNA-binding domain"/>
    <property type="match status" value="1"/>
</dbReference>
<dbReference type="PANTHER" id="PTHR47424">
    <property type="entry name" value="REGULATORY PROTEIN GAL4"/>
    <property type="match status" value="1"/>
</dbReference>
<evidence type="ECO:0000313" key="7">
    <source>
        <dbReference type="EMBL" id="KAK8048107.1"/>
    </source>
</evidence>
<organism evidence="7 8">
    <name type="scientific">Apiospora saccharicola</name>
    <dbReference type="NCBI Taxonomy" id="335842"/>
    <lineage>
        <taxon>Eukaryota</taxon>
        <taxon>Fungi</taxon>
        <taxon>Dikarya</taxon>
        <taxon>Ascomycota</taxon>
        <taxon>Pezizomycotina</taxon>
        <taxon>Sordariomycetes</taxon>
        <taxon>Xylariomycetidae</taxon>
        <taxon>Amphisphaeriales</taxon>
        <taxon>Apiosporaceae</taxon>
        <taxon>Apiospora</taxon>
    </lineage>
</organism>
<evidence type="ECO:0000256" key="3">
    <source>
        <dbReference type="ARBA" id="ARBA00023125"/>
    </source>
</evidence>
<comment type="caution">
    <text evidence="7">The sequence shown here is derived from an EMBL/GenBank/DDBJ whole genome shotgun (WGS) entry which is preliminary data.</text>
</comment>
<dbReference type="Gene3D" id="4.10.240.10">
    <property type="entry name" value="Zn(2)-C6 fungal-type DNA-binding domain"/>
    <property type="match status" value="1"/>
</dbReference>
<dbReference type="PANTHER" id="PTHR47424:SF3">
    <property type="entry name" value="REGULATORY PROTEIN GAL4"/>
    <property type="match status" value="1"/>
</dbReference>
<keyword evidence="2" id="KW-0805">Transcription regulation</keyword>
<evidence type="ECO:0000256" key="4">
    <source>
        <dbReference type="ARBA" id="ARBA00023163"/>
    </source>
</evidence>
<dbReference type="CDD" id="cd00067">
    <property type="entry name" value="GAL4"/>
    <property type="match status" value="1"/>
</dbReference>
<dbReference type="CDD" id="cd12148">
    <property type="entry name" value="fungal_TF_MHR"/>
    <property type="match status" value="1"/>
</dbReference>
<evidence type="ECO:0000259" key="6">
    <source>
        <dbReference type="PROSITE" id="PS50048"/>
    </source>
</evidence>
<dbReference type="SMART" id="SM00066">
    <property type="entry name" value="GAL4"/>
    <property type="match status" value="1"/>
</dbReference>
<feature type="domain" description="Zn(2)-C6 fungal-type" evidence="6">
    <location>
        <begin position="21"/>
        <end position="51"/>
    </location>
</feature>
<dbReference type="Pfam" id="PF04082">
    <property type="entry name" value="Fungal_trans"/>
    <property type="match status" value="1"/>
</dbReference>
<gene>
    <name evidence="7" type="ORF">PG996_016171</name>
</gene>
<keyword evidence="1" id="KW-0479">Metal-binding</keyword>
<evidence type="ECO:0000256" key="1">
    <source>
        <dbReference type="ARBA" id="ARBA00022723"/>
    </source>
</evidence>
<dbReference type="Pfam" id="PF00172">
    <property type="entry name" value="Zn_clus"/>
    <property type="match status" value="1"/>
</dbReference>
<evidence type="ECO:0000313" key="8">
    <source>
        <dbReference type="Proteomes" id="UP001446871"/>
    </source>
</evidence>
<name>A0ABR1TND1_9PEZI</name>
<dbReference type="InterPro" id="IPR007219">
    <property type="entry name" value="XnlR_reg_dom"/>
</dbReference>